<sequence length="372" mass="43683">MADLFKNLYSQKFFEALTDALQNVLEHFDKQQFLREIYNSEWEELELKQRMHHITTILTNYLSSDYPKSIEQIEQIIIWLRNNRVEDKVKYPDLVFMIFPHYIELNGLHDFKTSIRAFETITPFSTCELAVRPFIIKYEDKMMNVIQKWTAHPNEHVRRLASEGCRPRLPWGMALRRFKHDPTPVIPVLEALKQDDSAYVRKSVANNLNDISKDNPQVTIDIATKWKGHSKNTDWIVKHACRTLLKAGNREVLELFGFGAPEHMEVRNFSITNDRISVGDDLEFSFELYNHSNESILVRLEYAIYFLKQKGHHTRKVFKISEKKYASGSSTTISRRQSFRLVSTRKYHSGEHYVSLIINGSEFEEAAFTLQT</sequence>
<keyword evidence="2" id="KW-1185">Reference proteome</keyword>
<organism evidence="1 2">
    <name type="scientific">Carboxylicivirga sediminis</name>
    <dbReference type="NCBI Taxonomy" id="2006564"/>
    <lineage>
        <taxon>Bacteria</taxon>
        <taxon>Pseudomonadati</taxon>
        <taxon>Bacteroidota</taxon>
        <taxon>Bacteroidia</taxon>
        <taxon>Marinilabiliales</taxon>
        <taxon>Marinilabiliaceae</taxon>
        <taxon>Carboxylicivirga</taxon>
    </lineage>
</organism>
<dbReference type="InterPro" id="IPR014825">
    <property type="entry name" value="DNA_alkylation"/>
</dbReference>
<proteinExistence type="predicted"/>
<dbReference type="RefSeq" id="WP_212191937.1">
    <property type="nucleotide sequence ID" value="NZ_JAGTAR010000024.1"/>
</dbReference>
<dbReference type="InterPro" id="IPR021133">
    <property type="entry name" value="HEAT_type_2"/>
</dbReference>
<dbReference type="PROSITE" id="PS50077">
    <property type="entry name" value="HEAT_REPEAT"/>
    <property type="match status" value="1"/>
</dbReference>
<accession>A0A941IXL2</accession>
<comment type="caution">
    <text evidence="1">The sequence shown here is derived from an EMBL/GenBank/DDBJ whole genome shotgun (WGS) entry which is preliminary data.</text>
</comment>
<dbReference type="InterPro" id="IPR016024">
    <property type="entry name" value="ARM-type_fold"/>
</dbReference>
<name>A0A941IXL2_9BACT</name>
<dbReference type="AlphaFoldDB" id="A0A941IXL2"/>
<evidence type="ECO:0000313" key="2">
    <source>
        <dbReference type="Proteomes" id="UP000679220"/>
    </source>
</evidence>
<protein>
    <submittedName>
        <fullName evidence="1">DNA alkylation repair protein</fullName>
    </submittedName>
</protein>
<reference evidence="1" key="1">
    <citation type="journal article" date="2018" name="Int. J. Syst. Evol. Microbiol.">
        <title>Carboxylicivirga sediminis sp. nov., isolated from coastal sediment.</title>
        <authorList>
            <person name="Wang F.Q."/>
            <person name="Ren L.H."/>
            <person name="Zou R.J."/>
            <person name="Sun Y.Z."/>
            <person name="Liu X.J."/>
            <person name="Jiang F."/>
            <person name="Liu L.J."/>
        </authorList>
    </citation>
    <scope>NUCLEOTIDE SEQUENCE</scope>
    <source>
        <strain evidence="1">JR1</strain>
    </source>
</reference>
<dbReference type="Gene3D" id="1.25.40.290">
    <property type="entry name" value="ARM repeat domains"/>
    <property type="match status" value="1"/>
</dbReference>
<dbReference type="Pfam" id="PF08713">
    <property type="entry name" value="DNA_alkylation"/>
    <property type="match status" value="1"/>
</dbReference>
<reference evidence="1" key="2">
    <citation type="submission" date="2021-04" db="EMBL/GenBank/DDBJ databases">
        <authorList>
            <person name="Zhang T."/>
            <person name="Zhang Y."/>
            <person name="Lu D."/>
            <person name="Zuo D."/>
            <person name="Du Z."/>
        </authorList>
    </citation>
    <scope>NUCLEOTIDE SEQUENCE</scope>
    <source>
        <strain evidence="1">JR1</strain>
    </source>
</reference>
<dbReference type="Proteomes" id="UP000679220">
    <property type="component" value="Unassembled WGS sequence"/>
</dbReference>
<dbReference type="EMBL" id="JAGTAR010000024">
    <property type="protein sequence ID" value="MBR8536911.1"/>
    <property type="molecule type" value="Genomic_DNA"/>
</dbReference>
<gene>
    <name evidence="1" type="ORF">KDU71_15165</name>
</gene>
<evidence type="ECO:0000313" key="1">
    <source>
        <dbReference type="EMBL" id="MBR8536911.1"/>
    </source>
</evidence>
<dbReference type="SUPFAM" id="SSF48371">
    <property type="entry name" value="ARM repeat"/>
    <property type="match status" value="1"/>
</dbReference>